<dbReference type="InterPro" id="IPR039794">
    <property type="entry name" value="Gtb1-like"/>
</dbReference>
<gene>
    <name evidence="8" type="ORF">ACHAXA_011463</name>
</gene>
<feature type="chain" id="PRO_5044748831" description="Glucosidase 2 subunit beta" evidence="6">
    <location>
        <begin position="22"/>
        <end position="851"/>
    </location>
</feature>
<evidence type="ECO:0000256" key="5">
    <source>
        <dbReference type="SAM" id="MobiDB-lite"/>
    </source>
</evidence>
<organism evidence="8 9">
    <name type="scientific">Cyclostephanos tholiformis</name>
    <dbReference type="NCBI Taxonomy" id="382380"/>
    <lineage>
        <taxon>Eukaryota</taxon>
        <taxon>Sar</taxon>
        <taxon>Stramenopiles</taxon>
        <taxon>Ochrophyta</taxon>
        <taxon>Bacillariophyta</taxon>
        <taxon>Coscinodiscophyceae</taxon>
        <taxon>Thalassiosirophycidae</taxon>
        <taxon>Stephanodiscales</taxon>
        <taxon>Stephanodiscaceae</taxon>
        <taxon>Cyclostephanos</taxon>
    </lineage>
</organism>
<feature type="compositionally biased region" description="Acidic residues" evidence="5">
    <location>
        <begin position="376"/>
        <end position="415"/>
    </location>
</feature>
<feature type="region of interest" description="Disordered" evidence="5">
    <location>
        <begin position="684"/>
        <end position="708"/>
    </location>
</feature>
<feature type="region of interest" description="Disordered" evidence="5">
    <location>
        <begin position="455"/>
        <end position="496"/>
    </location>
</feature>
<keyword evidence="3" id="KW-0256">Endoplasmic reticulum</keyword>
<name>A0ABD3SEH2_9STRA</name>
<keyword evidence="2 6" id="KW-0732">Signal</keyword>
<evidence type="ECO:0000256" key="2">
    <source>
        <dbReference type="ARBA" id="ARBA00022729"/>
    </source>
</evidence>
<proteinExistence type="predicted"/>
<dbReference type="Gene3D" id="2.70.130.10">
    <property type="entry name" value="Mannose-6-phosphate receptor binding domain"/>
    <property type="match status" value="1"/>
</dbReference>
<feature type="compositionally biased region" description="Low complexity" evidence="5">
    <location>
        <begin position="340"/>
        <end position="350"/>
    </location>
</feature>
<comment type="caution">
    <text evidence="8">The sequence shown here is derived from an EMBL/GenBank/DDBJ whole genome shotgun (WGS) entry which is preliminary data.</text>
</comment>
<dbReference type="InterPro" id="IPR036607">
    <property type="entry name" value="PRKCSH"/>
</dbReference>
<dbReference type="Proteomes" id="UP001530377">
    <property type="component" value="Unassembled WGS sequence"/>
</dbReference>
<evidence type="ECO:0000256" key="6">
    <source>
        <dbReference type="SAM" id="SignalP"/>
    </source>
</evidence>
<evidence type="ECO:0000256" key="4">
    <source>
        <dbReference type="ARBA" id="ARBA00023157"/>
    </source>
</evidence>
<evidence type="ECO:0000259" key="7">
    <source>
        <dbReference type="PROSITE" id="PS51914"/>
    </source>
</evidence>
<dbReference type="Pfam" id="PF13015">
    <property type="entry name" value="PRKCSH_1"/>
    <property type="match status" value="1"/>
</dbReference>
<dbReference type="InterPro" id="IPR028146">
    <property type="entry name" value="PRKCSH_N"/>
</dbReference>
<sequence>MTAIPLLIVVVLLLHDATTLASSSSSSSSSLRCRLGWTTSNVDQELQSIHPTRINDGYCDCPYDGLDEPNTGACSGSTDGMWAGILIAQQAPPPSFGCPRQPALRLPYSRVNDGVCDCCDGADESSSVMISCADICDVALADELAAKRRAIANYEIGSKRRSDYVSEYRKWHAITMDELRKLKYTEFTEATSELTAAERASKDAAISYARGWIENVTDGVLSSSSTSGDGIGSMLEIFVVGIIDVDDAAVVDLASLIISMCALSAEMSSENYANGGCRPLDDASLDVGLMWGDDESSNILPAFVKLDPTTMAEDEALKYAERLLARSAEEKVGDKKKRTAATAASSSSDGKSAREGVARRRMQRAKGGLSSMPDYESLDDDDYYDRDYMGEDEEEEEEEAYSSESSGYDDVDMDEGVVGGGVQEGQSSSPSPDELLVRSLLETVPLDRALFKNRGETLLRVSPPGHPQEDGDSTMSDDDDDGEPVDAPSSTDDGSSFVAVAADPMAVQMVKTTISRLLAGITRGESSARSAARFVASVIRRSEAPLETLRILAAMTMYHSNLALEDVAELIYLTSSALRRSTSQGDEEGQVSRDDGSSSCPPPSNDICPPHIVVVGGKTYPPRFVLEAAQARCKRREGVNSGECAAALEGDEIDFPVAVSDGYYNYHAPRPREPDDGLASVFSSINSPREPPSNISESRKREASIRDKTNTLSRRVADLEREIGGADGSSSKYGVDGELYALRDTCHKVMHGKYEYEVCIFGSATQRDGGGGGNTSLGSWKAAYIEDGRRTLKWEGGAKCWNGPARSAEVMVTCGDDTRLLTANEPETCRYVFTMESPIACDDEFKLKKSF</sequence>
<evidence type="ECO:0000256" key="3">
    <source>
        <dbReference type="ARBA" id="ARBA00022824"/>
    </source>
</evidence>
<dbReference type="EMBL" id="JALLPB020000053">
    <property type="protein sequence ID" value="KAL3822826.1"/>
    <property type="molecule type" value="Genomic_DNA"/>
</dbReference>
<feature type="region of interest" description="Disordered" evidence="5">
    <location>
        <begin position="579"/>
        <end position="606"/>
    </location>
</feature>
<evidence type="ECO:0000313" key="9">
    <source>
        <dbReference type="Proteomes" id="UP001530377"/>
    </source>
</evidence>
<evidence type="ECO:0000256" key="1">
    <source>
        <dbReference type="ARBA" id="ARBA00022387"/>
    </source>
</evidence>
<accession>A0ABD3SEH2</accession>
<keyword evidence="9" id="KW-1185">Reference proteome</keyword>
<feature type="domain" description="MRH" evidence="7">
    <location>
        <begin position="726"/>
        <end position="843"/>
    </location>
</feature>
<protein>
    <recommendedName>
        <fullName evidence="1">Glucosidase 2 subunit beta</fullName>
    </recommendedName>
</protein>
<dbReference type="AlphaFoldDB" id="A0ABD3SEH2"/>
<feature type="signal peptide" evidence="6">
    <location>
        <begin position="1"/>
        <end position="21"/>
    </location>
</feature>
<feature type="compositionally biased region" description="Basic and acidic residues" evidence="5">
    <location>
        <begin position="697"/>
        <end position="708"/>
    </location>
</feature>
<dbReference type="PANTHER" id="PTHR12630">
    <property type="entry name" value="N-LINKED OLIGOSACCHARIDE PROCESSING"/>
    <property type="match status" value="1"/>
</dbReference>
<dbReference type="PROSITE" id="PS51914">
    <property type="entry name" value="MRH"/>
    <property type="match status" value="1"/>
</dbReference>
<dbReference type="PANTHER" id="PTHR12630:SF1">
    <property type="entry name" value="GLUCOSIDASE 2 SUBUNIT BETA"/>
    <property type="match status" value="1"/>
</dbReference>
<evidence type="ECO:0000313" key="8">
    <source>
        <dbReference type="EMBL" id="KAL3822826.1"/>
    </source>
</evidence>
<feature type="compositionally biased region" description="Acidic residues" evidence="5">
    <location>
        <begin position="470"/>
        <end position="484"/>
    </location>
</feature>
<dbReference type="SUPFAM" id="SSF50911">
    <property type="entry name" value="Mannose 6-phosphate receptor domain"/>
    <property type="match status" value="1"/>
</dbReference>
<dbReference type="Pfam" id="PF12999">
    <property type="entry name" value="PRKCSH-like"/>
    <property type="match status" value="1"/>
</dbReference>
<dbReference type="InterPro" id="IPR009011">
    <property type="entry name" value="Man6P_isomerase_rcpt-bd_dom_sf"/>
</dbReference>
<feature type="region of interest" description="Disordered" evidence="5">
    <location>
        <begin position="334"/>
        <end position="433"/>
    </location>
</feature>
<reference evidence="8 9" key="1">
    <citation type="submission" date="2024-10" db="EMBL/GenBank/DDBJ databases">
        <title>Updated reference genomes for cyclostephanoid diatoms.</title>
        <authorList>
            <person name="Roberts W.R."/>
            <person name="Alverson A.J."/>
        </authorList>
    </citation>
    <scope>NUCLEOTIDE SEQUENCE [LARGE SCALE GENOMIC DNA]</scope>
    <source>
        <strain evidence="8 9">AJA228-03</strain>
    </source>
</reference>
<dbReference type="InterPro" id="IPR044865">
    <property type="entry name" value="MRH_dom"/>
</dbReference>
<keyword evidence="4" id="KW-1015">Disulfide bond</keyword>